<evidence type="ECO:0000256" key="2">
    <source>
        <dbReference type="ARBA" id="ARBA00022692"/>
    </source>
</evidence>
<comment type="subcellular location">
    <subcellularLocation>
        <location evidence="1">Membrane</location>
        <topology evidence="1">Multi-pass membrane protein</topology>
    </subcellularLocation>
</comment>
<evidence type="ECO:0000256" key="3">
    <source>
        <dbReference type="ARBA" id="ARBA00022989"/>
    </source>
</evidence>
<accession>A0A5Q3QBU4</accession>
<reference evidence="6" key="1">
    <citation type="submission" date="2019-11" db="EMBL/GenBank/DDBJ databases">
        <title>The complete genome sequence of Saccharopolyspora sp. E2A.</title>
        <authorList>
            <person name="Zhang G."/>
        </authorList>
    </citation>
    <scope>NUCLEOTIDE SEQUENCE [LARGE SCALE GENOMIC DNA]</scope>
    <source>
        <strain evidence="6">E2A</strain>
    </source>
</reference>
<sequence length="171" mass="18292">MLIRRVARPLLASIFIVGGINCLRDVQGHAKAAAPKIDKVTDQAGDALPDELPTDAETLVRVDGAVKVGAGVLLALGKMPRLSALALITSLVPTTVVGHAFWEYEDSAQRDQQKIHFYKNLGLIGGLLLAAVDTEGKPSLAYQARRGGRKVAEQTHDTVDQVKDVASKYTP</sequence>
<evidence type="ECO:0000256" key="4">
    <source>
        <dbReference type="ARBA" id="ARBA00023136"/>
    </source>
</evidence>
<evidence type="ECO:0000256" key="1">
    <source>
        <dbReference type="ARBA" id="ARBA00004141"/>
    </source>
</evidence>
<keyword evidence="6" id="KW-1185">Reference proteome</keyword>
<organism evidence="5 6">
    <name type="scientific">Allosaccharopolyspora coralli</name>
    <dbReference type="NCBI Taxonomy" id="2665642"/>
    <lineage>
        <taxon>Bacteria</taxon>
        <taxon>Bacillati</taxon>
        <taxon>Actinomycetota</taxon>
        <taxon>Actinomycetes</taxon>
        <taxon>Pseudonocardiales</taxon>
        <taxon>Pseudonocardiaceae</taxon>
        <taxon>Allosaccharopolyspora</taxon>
    </lineage>
</organism>
<dbReference type="InterPro" id="IPR032808">
    <property type="entry name" value="DoxX"/>
</dbReference>
<keyword evidence="3" id="KW-1133">Transmembrane helix</keyword>
<name>A0A5Q3QBU4_9PSEU</name>
<dbReference type="KEGG" id="sace:GIY23_00605"/>
<dbReference type="EMBL" id="CP045929">
    <property type="protein sequence ID" value="QGK68267.1"/>
    <property type="molecule type" value="Genomic_DNA"/>
</dbReference>
<dbReference type="Pfam" id="PF07681">
    <property type="entry name" value="DoxX"/>
    <property type="match status" value="1"/>
</dbReference>
<dbReference type="AlphaFoldDB" id="A0A5Q3QBU4"/>
<dbReference type="GO" id="GO:0016020">
    <property type="term" value="C:membrane"/>
    <property type="evidence" value="ECO:0007669"/>
    <property type="project" value="UniProtKB-SubCell"/>
</dbReference>
<keyword evidence="2" id="KW-0812">Transmembrane</keyword>
<dbReference type="Proteomes" id="UP000371041">
    <property type="component" value="Chromosome"/>
</dbReference>
<evidence type="ECO:0000313" key="5">
    <source>
        <dbReference type="EMBL" id="QGK68267.1"/>
    </source>
</evidence>
<keyword evidence="4" id="KW-0472">Membrane</keyword>
<protein>
    <submittedName>
        <fullName evidence="5">DoxX family membrane protein</fullName>
    </submittedName>
</protein>
<dbReference type="RefSeq" id="WP_154074876.1">
    <property type="nucleotide sequence ID" value="NZ_CP045929.1"/>
</dbReference>
<evidence type="ECO:0000313" key="6">
    <source>
        <dbReference type="Proteomes" id="UP000371041"/>
    </source>
</evidence>
<gene>
    <name evidence="5" type="ORF">GIY23_00605</name>
</gene>
<proteinExistence type="predicted"/>